<accession>A0A0D3GZU0</accession>
<keyword evidence="3" id="KW-1185">Reference proteome</keyword>
<dbReference type="EnsemblPlants" id="OBART08G13370.1">
    <property type="protein sequence ID" value="OBART08G13370.1"/>
    <property type="gene ID" value="OBART08G13370"/>
</dbReference>
<dbReference type="Gramene" id="OBART08G13370.1">
    <property type="protein sequence ID" value="OBART08G13370.1"/>
    <property type="gene ID" value="OBART08G13370"/>
</dbReference>
<reference evidence="2" key="1">
    <citation type="journal article" date="2009" name="Rice">
        <title>De Novo Next Generation Sequencing of Plant Genomes.</title>
        <authorList>
            <person name="Rounsley S."/>
            <person name="Marri P.R."/>
            <person name="Yu Y."/>
            <person name="He R."/>
            <person name="Sisneros N."/>
            <person name="Goicoechea J.L."/>
            <person name="Lee S.J."/>
            <person name="Angelova A."/>
            <person name="Kudrna D."/>
            <person name="Luo M."/>
            <person name="Affourtit J."/>
            <person name="Desany B."/>
            <person name="Knight J."/>
            <person name="Niazi F."/>
            <person name="Egholm M."/>
            <person name="Wing R.A."/>
        </authorList>
    </citation>
    <scope>NUCLEOTIDE SEQUENCE [LARGE SCALE GENOMIC DNA]</scope>
    <source>
        <strain evidence="2">cv. IRGC 105608</strain>
    </source>
</reference>
<dbReference type="AlphaFoldDB" id="A0A0D3GZU0"/>
<proteinExistence type="predicted"/>
<reference evidence="2" key="2">
    <citation type="submission" date="2015-03" db="UniProtKB">
        <authorList>
            <consortium name="EnsemblPlants"/>
        </authorList>
    </citation>
    <scope>IDENTIFICATION</scope>
</reference>
<dbReference type="Proteomes" id="UP000026960">
    <property type="component" value="Chromosome 8"/>
</dbReference>
<evidence type="ECO:0000256" key="1">
    <source>
        <dbReference type="SAM" id="MobiDB-lite"/>
    </source>
</evidence>
<sequence>MVANMASIMADIGDLAADAAPRRGPPSRICISRDLVPPTPPTRIPPPPPNPRVAWPPGERGLHGLAMDASGAAEIPALPSRSLRPPPPTGFQKILEGVGGGGGRGERKAAPWNFGERESTLARLPWRKKVEKSLGATKEKHI</sequence>
<feature type="region of interest" description="Disordered" evidence="1">
    <location>
        <begin position="14"/>
        <end position="116"/>
    </location>
</feature>
<dbReference type="PaxDb" id="65489-OBART08G13370.1"/>
<organism evidence="2">
    <name type="scientific">Oryza barthii</name>
    <dbReference type="NCBI Taxonomy" id="65489"/>
    <lineage>
        <taxon>Eukaryota</taxon>
        <taxon>Viridiplantae</taxon>
        <taxon>Streptophyta</taxon>
        <taxon>Embryophyta</taxon>
        <taxon>Tracheophyta</taxon>
        <taxon>Spermatophyta</taxon>
        <taxon>Magnoliopsida</taxon>
        <taxon>Liliopsida</taxon>
        <taxon>Poales</taxon>
        <taxon>Poaceae</taxon>
        <taxon>BOP clade</taxon>
        <taxon>Oryzoideae</taxon>
        <taxon>Oryzeae</taxon>
        <taxon>Oryzinae</taxon>
        <taxon>Oryza</taxon>
    </lineage>
</organism>
<evidence type="ECO:0000313" key="2">
    <source>
        <dbReference type="EnsemblPlants" id="OBART08G13370.1"/>
    </source>
</evidence>
<feature type="compositionally biased region" description="Pro residues" evidence="1">
    <location>
        <begin position="37"/>
        <end position="51"/>
    </location>
</feature>
<protein>
    <submittedName>
        <fullName evidence="2">Uncharacterized protein</fullName>
    </submittedName>
</protein>
<feature type="compositionally biased region" description="Basic and acidic residues" evidence="1">
    <location>
        <begin position="104"/>
        <end position="116"/>
    </location>
</feature>
<dbReference type="HOGENOM" id="CLU_1818802_0_0_1"/>
<evidence type="ECO:0000313" key="3">
    <source>
        <dbReference type="Proteomes" id="UP000026960"/>
    </source>
</evidence>
<name>A0A0D3GZU0_9ORYZ</name>